<dbReference type="InterPro" id="IPR025657">
    <property type="entry name" value="RadC_JAB"/>
</dbReference>
<protein>
    <recommendedName>
        <fullName evidence="1">RadC-like JAB domain-containing protein</fullName>
    </recommendedName>
</protein>
<dbReference type="EMBL" id="CP060412">
    <property type="protein sequence ID" value="QNK03773.1"/>
    <property type="molecule type" value="Genomic_DNA"/>
</dbReference>
<keyword evidence="3" id="KW-1185">Reference proteome</keyword>
<feature type="domain" description="RadC-like JAB" evidence="1">
    <location>
        <begin position="5"/>
        <end position="35"/>
    </location>
</feature>
<evidence type="ECO:0000259" key="1">
    <source>
        <dbReference type="Pfam" id="PF04002"/>
    </source>
</evidence>
<dbReference type="KEGG" id="dtl:H8F01_10420"/>
<organism evidence="2 3">
    <name type="scientific">Dyella telluris</name>
    <dbReference type="NCBI Taxonomy" id="2763498"/>
    <lineage>
        <taxon>Bacteria</taxon>
        <taxon>Pseudomonadati</taxon>
        <taxon>Pseudomonadota</taxon>
        <taxon>Gammaproteobacteria</taxon>
        <taxon>Lysobacterales</taxon>
        <taxon>Rhodanobacteraceae</taxon>
        <taxon>Dyella</taxon>
    </lineage>
</organism>
<evidence type="ECO:0000313" key="2">
    <source>
        <dbReference type="EMBL" id="QNK03773.1"/>
    </source>
</evidence>
<proteinExistence type="predicted"/>
<dbReference type="Proteomes" id="UP000515873">
    <property type="component" value="Chromosome"/>
</dbReference>
<reference evidence="2 3" key="1">
    <citation type="submission" date="2020-08" db="EMBL/GenBank/DDBJ databases">
        <title>Dyella sp. G9 isolated from forest soil.</title>
        <authorList>
            <person name="Fu J."/>
            <person name="Qiu L."/>
        </authorList>
    </citation>
    <scope>NUCLEOTIDE SEQUENCE [LARGE SCALE GENOMIC DNA]</scope>
    <source>
        <strain evidence="2 3">G9</strain>
    </source>
</reference>
<dbReference type="Gene3D" id="3.40.140.10">
    <property type="entry name" value="Cytidine Deaminase, domain 2"/>
    <property type="match status" value="1"/>
</dbReference>
<evidence type="ECO:0000313" key="3">
    <source>
        <dbReference type="Proteomes" id="UP000515873"/>
    </source>
</evidence>
<accession>A0A7G8QAG5</accession>
<sequence length="39" mass="4152">MRTSLYAGTVDGASVHPRQVVRACLRHNAATVILAGYVP</sequence>
<name>A0A7G8QAG5_9GAMM</name>
<gene>
    <name evidence="2" type="ORF">H8F01_10420</name>
</gene>
<dbReference type="AlphaFoldDB" id="A0A7G8QAG5"/>
<dbReference type="Pfam" id="PF04002">
    <property type="entry name" value="RadC"/>
    <property type="match status" value="1"/>
</dbReference>